<evidence type="ECO:0000313" key="2">
    <source>
        <dbReference type="EMBL" id="TDP40829.1"/>
    </source>
</evidence>
<sequence>MNTKKLTVGISACLLGDEVRFDGGHKRSAFCDDELSRHVEFVRFCPEVGIGLPIPRPTIRLEKHDNDVHAVIPKTGANVTQKLSDFADKIQLKAQQLSGYVLCAKSPSCGMERVKLYDPDTGHAQKEAMGIFAARLRELNPALPLEEDGRLNDPHLRENFILRVWVYGHWQALPKPITKKALLDFHTRCKLLLLAHDQPAYRELGKRLGEAEKIDEAFAQQYIIDVMQALSEPASKRNHTNTLQHIQGYFKGQLSAQQKQELSEMILQYHDGILPIMAPLTLIRHYLREFPNDYLAQQWYIQPYPEDLKLRYGL</sequence>
<organism evidence="2 3">
    <name type="scientific">Idiomarina aquatica</name>
    <dbReference type="NCBI Taxonomy" id="1327752"/>
    <lineage>
        <taxon>Bacteria</taxon>
        <taxon>Pseudomonadati</taxon>
        <taxon>Pseudomonadota</taxon>
        <taxon>Gammaproteobacteria</taxon>
        <taxon>Alteromonadales</taxon>
        <taxon>Idiomarinaceae</taxon>
        <taxon>Idiomarina</taxon>
    </lineage>
</organism>
<keyword evidence="3" id="KW-1185">Reference proteome</keyword>
<dbReference type="PIRSF" id="PIRSF037004">
    <property type="entry name" value="UCP037004"/>
    <property type="match status" value="1"/>
</dbReference>
<protein>
    <submittedName>
        <fullName evidence="2">Uncharacterized protein YbgA (DUF1722 family)</fullName>
    </submittedName>
</protein>
<feature type="domain" description="DUF1722" evidence="1">
    <location>
        <begin position="190"/>
        <end position="305"/>
    </location>
</feature>
<dbReference type="AlphaFoldDB" id="A0A4R6PQ21"/>
<dbReference type="OrthoDB" id="495783at2"/>
<evidence type="ECO:0000313" key="3">
    <source>
        <dbReference type="Proteomes" id="UP000295531"/>
    </source>
</evidence>
<evidence type="ECO:0000259" key="1">
    <source>
        <dbReference type="Pfam" id="PF08349"/>
    </source>
</evidence>
<proteinExistence type="predicted"/>
<comment type="caution">
    <text evidence="2">The sequence shown here is derived from an EMBL/GenBank/DDBJ whole genome shotgun (WGS) entry which is preliminary data.</text>
</comment>
<reference evidence="2 3" key="1">
    <citation type="submission" date="2019-03" db="EMBL/GenBank/DDBJ databases">
        <title>Freshwater and sediment microbial communities from various areas in North America, analyzing microbe dynamics in response to fracking.</title>
        <authorList>
            <person name="Lamendella R."/>
        </authorList>
    </citation>
    <scope>NUCLEOTIDE SEQUENCE [LARGE SCALE GENOMIC DNA]</scope>
    <source>
        <strain evidence="2 3">18_TX</strain>
    </source>
</reference>
<dbReference type="Proteomes" id="UP000295531">
    <property type="component" value="Unassembled WGS sequence"/>
</dbReference>
<name>A0A4R6PQ21_9GAMM</name>
<dbReference type="InterPro" id="IPR007553">
    <property type="entry name" value="2-thiour_desulf"/>
</dbReference>
<dbReference type="EMBL" id="SNXI01000001">
    <property type="protein sequence ID" value="TDP40829.1"/>
    <property type="molecule type" value="Genomic_DNA"/>
</dbReference>
<dbReference type="PANTHER" id="PTHR30087:SF0">
    <property type="entry name" value="INNER MEMBRANE PROTEIN"/>
    <property type="match status" value="1"/>
</dbReference>
<dbReference type="PANTHER" id="PTHR30087">
    <property type="entry name" value="INNER MEMBRANE PROTEIN"/>
    <property type="match status" value="1"/>
</dbReference>
<dbReference type="Pfam" id="PF08349">
    <property type="entry name" value="DUF1722"/>
    <property type="match status" value="1"/>
</dbReference>
<accession>A0A4R6PQ21</accession>
<gene>
    <name evidence="2" type="ORF">DEU29_101380</name>
</gene>
<dbReference type="Pfam" id="PF04463">
    <property type="entry name" value="2-thiour_desulf"/>
    <property type="match status" value="1"/>
</dbReference>
<dbReference type="InterPro" id="IPR013560">
    <property type="entry name" value="DUF1722"/>
</dbReference>
<dbReference type="RefSeq" id="WP_133538528.1">
    <property type="nucleotide sequence ID" value="NZ_SNXI01000001.1"/>
</dbReference>
<dbReference type="InterPro" id="IPR017087">
    <property type="entry name" value="UCP037004"/>
</dbReference>